<keyword evidence="5" id="KW-1185">Reference proteome</keyword>
<proteinExistence type="predicted"/>
<dbReference type="EMBL" id="PVWJ01000048">
    <property type="protein sequence ID" value="PSB02826.1"/>
    <property type="molecule type" value="Genomic_DNA"/>
</dbReference>
<dbReference type="InterPro" id="IPR029033">
    <property type="entry name" value="His_PPase_superfam"/>
</dbReference>
<reference evidence="4 5" key="1">
    <citation type="submission" date="2018-02" db="EMBL/GenBank/DDBJ databases">
        <authorList>
            <person name="Cohen D.B."/>
            <person name="Kent A.D."/>
        </authorList>
    </citation>
    <scope>NUCLEOTIDE SEQUENCE [LARGE SCALE GENOMIC DNA]</scope>
    <source>
        <strain evidence="4 5">CCAP 1448/3</strain>
    </source>
</reference>
<dbReference type="Proteomes" id="UP000238762">
    <property type="component" value="Unassembled WGS sequence"/>
</dbReference>
<comment type="caution">
    <text evidence="4">The sequence shown here is derived from an EMBL/GenBank/DDBJ whole genome shotgun (WGS) entry which is preliminary data.</text>
</comment>
<evidence type="ECO:0000256" key="2">
    <source>
        <dbReference type="PIRSR" id="PIRSR613078-2"/>
    </source>
</evidence>
<dbReference type="PROSITE" id="PS00175">
    <property type="entry name" value="PG_MUTASE"/>
    <property type="match status" value="2"/>
</dbReference>
<evidence type="ECO:0000256" key="1">
    <source>
        <dbReference type="PIRSR" id="PIRSR613078-1"/>
    </source>
</evidence>
<dbReference type="GO" id="GO:0016791">
    <property type="term" value="F:phosphatase activity"/>
    <property type="evidence" value="ECO:0007669"/>
    <property type="project" value="TreeGrafter"/>
</dbReference>
<dbReference type="Pfam" id="PF00300">
    <property type="entry name" value="His_Phos_1"/>
    <property type="match status" value="2"/>
</dbReference>
<accession>A0A2T1C3H8</accession>
<sequence>MSTRVIIVRHGQSSYNSQGRIQGRSDDSILTEKGKADAAQVANTLKSIQIDAAYCSPLQRAKSTAEIIISGLDSALKLQPDEQLMEIDLPLWENLFKEDVKANFPQEYRAWKEKPHELRMQIPTDDGFKEHYPVLALYKQAREFWQKLLSKHQGETVLIVAHNGINRGLIATAIGMSPDRYHAIQQSNCGITVLNFAGDWGEAVQLESLNLTSHVGETLPKVRPGHQGPRLLLVRHGETEWNRAGRFQGQIDVPLNENGREQSQKAKTFLHDVPLDLAFTSPMLRPKETAEIILEAHTQVNLDTRSGLSEIAHGLWEGKLEAEIDASYPGELQRWRTIPEQVQMPEGENLQQVWDRAIPTWQAIVEEVGASEISRTALVVAHDATNKVILCHILGLKTADFWKIKQGNCAVTVIDYPEGAQGMPVLQSLNITTHLGGGAIDHTAAGAL</sequence>
<evidence type="ECO:0000313" key="4">
    <source>
        <dbReference type="EMBL" id="PSB02826.1"/>
    </source>
</evidence>
<name>A0A2T1C3H8_9CYAN</name>
<feature type="site" description="Transition state stabilizer" evidence="3">
    <location>
        <position position="382"/>
    </location>
</feature>
<dbReference type="CDD" id="cd07067">
    <property type="entry name" value="HP_PGM_like"/>
    <property type="match status" value="2"/>
</dbReference>
<feature type="binding site" evidence="2">
    <location>
        <position position="285"/>
    </location>
    <ligand>
        <name>substrate</name>
    </ligand>
</feature>
<organism evidence="4 5">
    <name type="scientific">Merismopedia glauca CCAP 1448/3</name>
    <dbReference type="NCBI Taxonomy" id="1296344"/>
    <lineage>
        <taxon>Bacteria</taxon>
        <taxon>Bacillati</taxon>
        <taxon>Cyanobacteriota</taxon>
        <taxon>Cyanophyceae</taxon>
        <taxon>Synechococcales</taxon>
        <taxon>Merismopediaceae</taxon>
        <taxon>Merismopedia</taxon>
    </lineage>
</organism>
<feature type="active site" description="Tele-phosphohistidine intermediate" evidence="1">
    <location>
        <position position="236"/>
    </location>
</feature>
<protein>
    <submittedName>
        <fullName evidence="4">Histidine phosphatase family protein</fullName>
    </submittedName>
</protein>
<gene>
    <name evidence="4" type="ORF">C7B64_11415</name>
</gene>
<dbReference type="Gene3D" id="3.40.50.1240">
    <property type="entry name" value="Phosphoglycerate mutase-like"/>
    <property type="match status" value="2"/>
</dbReference>
<dbReference type="InterPro" id="IPR013078">
    <property type="entry name" value="His_Pase_superF_clade-1"/>
</dbReference>
<dbReference type="InterPro" id="IPR001345">
    <property type="entry name" value="PG/BPGM_mutase_AS"/>
</dbReference>
<dbReference type="PANTHER" id="PTHR48100:SF10">
    <property type="entry name" value="2-CARBOXY-D-ARABINITOL-1-PHOSPHATASE-RELATED"/>
    <property type="match status" value="1"/>
</dbReference>
<dbReference type="OrthoDB" id="9781415at2"/>
<dbReference type="InterPro" id="IPR050275">
    <property type="entry name" value="PGM_Phosphatase"/>
</dbReference>
<dbReference type="PANTHER" id="PTHR48100">
    <property type="entry name" value="BROAD-SPECIFICITY PHOSPHATASE YOR283W-RELATED"/>
    <property type="match status" value="1"/>
</dbReference>
<reference evidence="4 5" key="2">
    <citation type="submission" date="2018-03" db="EMBL/GenBank/DDBJ databases">
        <title>The ancient ancestry and fast evolution of plastids.</title>
        <authorList>
            <person name="Moore K.R."/>
            <person name="Magnabosco C."/>
            <person name="Momper L."/>
            <person name="Gold D.A."/>
            <person name="Bosak T."/>
            <person name="Fournier G.P."/>
        </authorList>
    </citation>
    <scope>NUCLEOTIDE SEQUENCE [LARGE SCALE GENOMIC DNA]</scope>
    <source>
        <strain evidence="4 5">CCAP 1448/3</strain>
    </source>
</reference>
<dbReference type="SMART" id="SM00855">
    <property type="entry name" value="PGAM"/>
    <property type="match status" value="2"/>
</dbReference>
<dbReference type="SUPFAM" id="SSF53254">
    <property type="entry name" value="Phosphoglycerate mutase-like"/>
    <property type="match status" value="2"/>
</dbReference>
<evidence type="ECO:0000313" key="5">
    <source>
        <dbReference type="Proteomes" id="UP000238762"/>
    </source>
</evidence>
<feature type="active site" description="Proton donor/acceptor" evidence="1">
    <location>
        <position position="310"/>
    </location>
</feature>
<evidence type="ECO:0000256" key="3">
    <source>
        <dbReference type="PIRSR" id="PIRSR613078-3"/>
    </source>
</evidence>
<dbReference type="AlphaFoldDB" id="A0A2T1C3H8"/>
<feature type="binding site" evidence="2">
    <location>
        <begin position="235"/>
        <end position="242"/>
    </location>
    <ligand>
        <name>substrate</name>
    </ligand>
</feature>
<dbReference type="RefSeq" id="WP_106288779.1">
    <property type="nucleotide sequence ID" value="NZ_CAWNTC010000038.1"/>
</dbReference>